<name>A0A9P7DYH7_9AGAM</name>
<accession>A0A9P7DYH7</accession>
<reference evidence="1" key="1">
    <citation type="journal article" date="2020" name="New Phytol.">
        <title>Comparative genomics reveals dynamic genome evolution in host specialist ectomycorrhizal fungi.</title>
        <authorList>
            <person name="Lofgren L.A."/>
            <person name="Nguyen N.H."/>
            <person name="Vilgalys R."/>
            <person name="Ruytinx J."/>
            <person name="Liao H.L."/>
            <person name="Branco S."/>
            <person name="Kuo A."/>
            <person name="LaButti K."/>
            <person name="Lipzen A."/>
            <person name="Andreopoulos W."/>
            <person name="Pangilinan J."/>
            <person name="Riley R."/>
            <person name="Hundley H."/>
            <person name="Na H."/>
            <person name="Barry K."/>
            <person name="Grigoriev I.V."/>
            <person name="Stajich J.E."/>
            <person name="Kennedy P.G."/>
        </authorList>
    </citation>
    <scope>NUCLEOTIDE SEQUENCE</scope>
    <source>
        <strain evidence="1">MN1</strain>
    </source>
</reference>
<gene>
    <name evidence="1" type="ORF">BJ212DRAFT_1303718</name>
</gene>
<protein>
    <submittedName>
        <fullName evidence="1">Uncharacterized protein</fullName>
    </submittedName>
</protein>
<dbReference type="GeneID" id="64627483"/>
<keyword evidence="2" id="KW-1185">Reference proteome</keyword>
<organism evidence="1 2">
    <name type="scientific">Suillus subaureus</name>
    <dbReference type="NCBI Taxonomy" id="48587"/>
    <lineage>
        <taxon>Eukaryota</taxon>
        <taxon>Fungi</taxon>
        <taxon>Dikarya</taxon>
        <taxon>Basidiomycota</taxon>
        <taxon>Agaricomycotina</taxon>
        <taxon>Agaricomycetes</taxon>
        <taxon>Agaricomycetidae</taxon>
        <taxon>Boletales</taxon>
        <taxon>Suillineae</taxon>
        <taxon>Suillaceae</taxon>
        <taxon>Suillus</taxon>
    </lineage>
</organism>
<evidence type="ECO:0000313" key="1">
    <source>
        <dbReference type="EMBL" id="KAG1806204.1"/>
    </source>
</evidence>
<evidence type="ECO:0000313" key="2">
    <source>
        <dbReference type="Proteomes" id="UP000807769"/>
    </source>
</evidence>
<proteinExistence type="predicted"/>
<sequence>MSLTCSLEMLSQYMDDSYTGPGSVLSVHMQFPVPKLPYMKEFENLKSKLHCSEHQGESMFCWVDTSQRGAPHYPMCTQDLQEWARCCQQQGNVWQSICQTARPTLEVESKCFYPNTTLWLQSTYSLRFPPPCARLCTLSHCVIVFGSRVGYSPPVDLEFANPDDLCKHIITALKEDLQDGVDICIISLFEDHHMPPIFNDPLLSNDLATFMTVRWLGVPDTLLELQGPAGVVLLWCIDIASSEEGEELMSKFHHFMERCKDLLMVTIIDVHKSAPYKQPKDLLDMELSMEGILHWWVNPLKITIKTWLHHPEGQFSFNVKQSDNQYYACSQICPYPTMDTGHLDSVLKWDMMLI</sequence>
<dbReference type="AlphaFoldDB" id="A0A9P7DYH7"/>
<dbReference type="OrthoDB" id="2613092at2759"/>
<dbReference type="EMBL" id="JABBWG010000047">
    <property type="protein sequence ID" value="KAG1806204.1"/>
    <property type="molecule type" value="Genomic_DNA"/>
</dbReference>
<dbReference type="Proteomes" id="UP000807769">
    <property type="component" value="Unassembled WGS sequence"/>
</dbReference>
<dbReference type="RefSeq" id="XP_041187713.1">
    <property type="nucleotide sequence ID" value="XM_041333466.1"/>
</dbReference>
<comment type="caution">
    <text evidence="1">The sequence shown here is derived from an EMBL/GenBank/DDBJ whole genome shotgun (WGS) entry which is preliminary data.</text>
</comment>